<dbReference type="KEGG" id="mme:Marme_0217"/>
<dbReference type="GO" id="GO:0003677">
    <property type="term" value="F:DNA binding"/>
    <property type="evidence" value="ECO:0007669"/>
    <property type="project" value="UniProtKB-KW"/>
</dbReference>
<dbReference type="Gene3D" id="3.40.190.10">
    <property type="entry name" value="Periplasmic binding protein-like II"/>
    <property type="match status" value="2"/>
</dbReference>
<dbReference type="InterPro" id="IPR036388">
    <property type="entry name" value="WH-like_DNA-bd_sf"/>
</dbReference>
<dbReference type="Gene3D" id="1.10.10.10">
    <property type="entry name" value="Winged helix-like DNA-binding domain superfamily/Winged helix DNA-binding domain"/>
    <property type="match status" value="1"/>
</dbReference>
<dbReference type="SUPFAM" id="SSF46785">
    <property type="entry name" value="Winged helix' DNA-binding domain"/>
    <property type="match status" value="1"/>
</dbReference>
<dbReference type="InterPro" id="IPR005119">
    <property type="entry name" value="LysR_subst-bd"/>
</dbReference>
<dbReference type="eggNOG" id="COG0583">
    <property type="taxonomic scope" value="Bacteria"/>
</dbReference>
<dbReference type="GO" id="GO:0003700">
    <property type="term" value="F:DNA-binding transcription factor activity"/>
    <property type="evidence" value="ECO:0007669"/>
    <property type="project" value="InterPro"/>
</dbReference>
<dbReference type="FunFam" id="1.10.10.10:FF:000001">
    <property type="entry name" value="LysR family transcriptional regulator"/>
    <property type="match status" value="1"/>
</dbReference>
<name>F2JX02_MARM1</name>
<protein>
    <submittedName>
        <fullName evidence="7">Transcriptional regulator, LysR family</fullName>
    </submittedName>
</protein>
<sequence>MESGYDNDKDIDVISLKQLSYALAIEKTLHFKKAAEQCHISQSALSSGLSDLEEKLGVQILERDNKKVLVTDIGKEVLKRAHKIMLEVHELEHLSDRFKPPLSFPLSLGIIPTVAPFILPKLMSELKITHPKSNIAIIEEQTAQLLESLRGGTIDAAVIALPYPCEGLEVLEFWEEDFYWICLKDHKFAHQKHVSSKQVAESNLMLLSEGHCFKDHALDVCDLKHQFPQPDLRASHLNTLIQMVLGNMGNTLIPEIAKEQLTNINSNLRAVHLNEPGPHRRLAFVIRPNYTQKSSILELIEVCKRTLM</sequence>
<dbReference type="SUPFAM" id="SSF53850">
    <property type="entry name" value="Periplasmic binding protein-like II"/>
    <property type="match status" value="1"/>
</dbReference>
<keyword evidence="5" id="KW-0804">Transcription</keyword>
<keyword evidence="2" id="KW-0805">Transcription regulation</keyword>
<dbReference type="PANTHER" id="PTHR30346">
    <property type="entry name" value="TRANSCRIPTIONAL DUAL REGULATOR HCAR-RELATED"/>
    <property type="match status" value="1"/>
</dbReference>
<keyword evidence="3" id="KW-0238">DNA-binding</keyword>
<dbReference type="EMBL" id="CP002583">
    <property type="protein sequence ID" value="ADZ89521.1"/>
    <property type="molecule type" value="Genomic_DNA"/>
</dbReference>
<evidence type="ECO:0000256" key="2">
    <source>
        <dbReference type="ARBA" id="ARBA00023015"/>
    </source>
</evidence>
<feature type="domain" description="HTH lysR-type" evidence="6">
    <location>
        <begin position="14"/>
        <end position="71"/>
    </location>
</feature>
<dbReference type="Proteomes" id="UP000001062">
    <property type="component" value="Chromosome"/>
</dbReference>
<dbReference type="InterPro" id="IPR036390">
    <property type="entry name" value="WH_DNA-bd_sf"/>
</dbReference>
<dbReference type="PROSITE" id="PS50931">
    <property type="entry name" value="HTH_LYSR"/>
    <property type="match status" value="1"/>
</dbReference>
<dbReference type="InterPro" id="IPR000847">
    <property type="entry name" value="LysR_HTH_N"/>
</dbReference>
<evidence type="ECO:0000259" key="6">
    <source>
        <dbReference type="PROSITE" id="PS50931"/>
    </source>
</evidence>
<dbReference type="AlphaFoldDB" id="F2JX02"/>
<accession>F2JX02</accession>
<evidence type="ECO:0000313" key="7">
    <source>
        <dbReference type="EMBL" id="ADZ89521.1"/>
    </source>
</evidence>
<evidence type="ECO:0000256" key="4">
    <source>
        <dbReference type="ARBA" id="ARBA00023159"/>
    </source>
</evidence>
<keyword evidence="8" id="KW-1185">Reference proteome</keyword>
<organism evidence="7 8">
    <name type="scientific">Marinomonas mediterranea (strain ATCC 700492 / JCM 21426 / NBRC 103028 / MMB-1)</name>
    <dbReference type="NCBI Taxonomy" id="717774"/>
    <lineage>
        <taxon>Bacteria</taxon>
        <taxon>Pseudomonadati</taxon>
        <taxon>Pseudomonadota</taxon>
        <taxon>Gammaproteobacteria</taxon>
        <taxon>Oceanospirillales</taxon>
        <taxon>Oceanospirillaceae</taxon>
        <taxon>Marinomonas</taxon>
    </lineage>
</organism>
<reference evidence="7 8" key="1">
    <citation type="journal article" date="2012" name="Stand. Genomic Sci.">
        <title>Complete genome sequence of the melanogenic marine bacterium Marinomonas mediterranea type strain (MMB-1(T)).</title>
        <authorList>
            <person name="Lucas-Elio P."/>
            <person name="Goodwin L."/>
            <person name="Woyke T."/>
            <person name="Pitluck S."/>
            <person name="Nolan M."/>
            <person name="Kyrpides N.C."/>
            <person name="Detter J.C."/>
            <person name="Copeland A."/>
            <person name="Teshima H."/>
            <person name="Bruce D."/>
            <person name="Detter C."/>
            <person name="Tapia R."/>
            <person name="Han S."/>
            <person name="Land M.L."/>
            <person name="Ivanova N."/>
            <person name="Mikhailova N."/>
            <person name="Johnston A.W."/>
            <person name="Sanchez-Amat A."/>
        </authorList>
    </citation>
    <scope>NUCLEOTIDE SEQUENCE [LARGE SCALE GENOMIC DNA]</scope>
    <source>
        <strain evidence="8">ATCC 700492 / JCM 21426 / NBRC 103028 / MMB-1</strain>
    </source>
</reference>
<dbReference type="Pfam" id="PF03466">
    <property type="entry name" value="LysR_substrate"/>
    <property type="match status" value="1"/>
</dbReference>
<gene>
    <name evidence="7" type="ordered locus">Marme_0217</name>
</gene>
<evidence type="ECO:0000256" key="5">
    <source>
        <dbReference type="ARBA" id="ARBA00023163"/>
    </source>
</evidence>
<dbReference type="CDD" id="cd08411">
    <property type="entry name" value="PBP2_OxyR"/>
    <property type="match status" value="1"/>
</dbReference>
<evidence type="ECO:0000256" key="3">
    <source>
        <dbReference type="ARBA" id="ARBA00023125"/>
    </source>
</evidence>
<keyword evidence="4" id="KW-0010">Activator</keyword>
<dbReference type="Pfam" id="PF00126">
    <property type="entry name" value="HTH_1"/>
    <property type="match status" value="1"/>
</dbReference>
<dbReference type="PANTHER" id="PTHR30346:SF26">
    <property type="entry name" value="HYDROGEN PEROXIDE-INDUCIBLE GENES ACTIVATOR"/>
    <property type="match status" value="1"/>
</dbReference>
<proteinExistence type="inferred from homology"/>
<dbReference type="STRING" id="717774.Marme_0217"/>
<dbReference type="PRINTS" id="PR00039">
    <property type="entry name" value="HTHLYSR"/>
</dbReference>
<evidence type="ECO:0000256" key="1">
    <source>
        <dbReference type="ARBA" id="ARBA00009437"/>
    </source>
</evidence>
<evidence type="ECO:0000313" key="8">
    <source>
        <dbReference type="Proteomes" id="UP000001062"/>
    </source>
</evidence>
<dbReference type="HOGENOM" id="CLU_039613_6_4_6"/>
<dbReference type="PATRIC" id="fig|717774.3.peg.222"/>
<comment type="similarity">
    <text evidence="1">Belongs to the LysR transcriptional regulatory family.</text>
</comment>
<dbReference type="GO" id="GO:0032993">
    <property type="term" value="C:protein-DNA complex"/>
    <property type="evidence" value="ECO:0007669"/>
    <property type="project" value="TreeGrafter"/>
</dbReference>